<dbReference type="GO" id="GO:0016787">
    <property type="term" value="F:hydrolase activity"/>
    <property type="evidence" value="ECO:0007669"/>
    <property type="project" value="UniProtKB-KW"/>
</dbReference>
<dbReference type="PANTHER" id="PTHR22930:SF271">
    <property type="entry name" value="OS03G0643050 PROTEIN"/>
    <property type="match status" value="1"/>
</dbReference>
<reference evidence="10 11" key="1">
    <citation type="submission" date="2024-02" db="EMBL/GenBank/DDBJ databases">
        <title>High-quality chromosome-scale genome assembly of Pensacola bahiagrass (Paspalum notatum Flugge var. saurae).</title>
        <authorList>
            <person name="Vega J.M."/>
            <person name="Podio M."/>
            <person name="Orjuela J."/>
            <person name="Siena L.A."/>
            <person name="Pessino S.C."/>
            <person name="Combes M.C."/>
            <person name="Mariac C."/>
            <person name="Albertini E."/>
            <person name="Pupilli F."/>
            <person name="Ortiz J.P.A."/>
            <person name="Leblanc O."/>
        </authorList>
    </citation>
    <scope>NUCLEOTIDE SEQUENCE [LARGE SCALE GENOMIC DNA]</scope>
    <source>
        <strain evidence="10">R1</strain>
        <tissue evidence="10">Leaf</tissue>
    </source>
</reference>
<evidence type="ECO:0000259" key="9">
    <source>
        <dbReference type="Pfam" id="PF13359"/>
    </source>
</evidence>
<feature type="region of interest" description="Disordered" evidence="8">
    <location>
        <begin position="410"/>
        <end position="451"/>
    </location>
</feature>
<dbReference type="Pfam" id="PF13359">
    <property type="entry name" value="DDE_Tnp_4"/>
    <property type="match status" value="1"/>
</dbReference>
<dbReference type="InterPro" id="IPR045249">
    <property type="entry name" value="HARBI1-like"/>
</dbReference>
<dbReference type="InterPro" id="IPR027806">
    <property type="entry name" value="HARBI1_dom"/>
</dbReference>
<proteinExistence type="inferred from homology"/>
<gene>
    <name evidence="10" type="ORF">U9M48_042468</name>
</gene>
<evidence type="ECO:0000256" key="2">
    <source>
        <dbReference type="ARBA" id="ARBA00004123"/>
    </source>
</evidence>
<feature type="compositionally biased region" description="Gly residues" evidence="8">
    <location>
        <begin position="425"/>
        <end position="436"/>
    </location>
</feature>
<evidence type="ECO:0000256" key="3">
    <source>
        <dbReference type="ARBA" id="ARBA00006958"/>
    </source>
</evidence>
<comment type="similarity">
    <text evidence="3">Belongs to the HARBI1 family.</text>
</comment>
<dbReference type="GO" id="GO:0005634">
    <property type="term" value="C:nucleus"/>
    <property type="evidence" value="ECO:0007669"/>
    <property type="project" value="UniProtKB-SubCell"/>
</dbReference>
<keyword evidence="4" id="KW-0540">Nuclease</keyword>
<dbReference type="EMBL" id="CP144754">
    <property type="protein sequence ID" value="WVZ96887.1"/>
    <property type="molecule type" value="Genomic_DNA"/>
</dbReference>
<evidence type="ECO:0000256" key="1">
    <source>
        <dbReference type="ARBA" id="ARBA00001968"/>
    </source>
</evidence>
<keyword evidence="5" id="KW-0479">Metal-binding</keyword>
<keyword evidence="6" id="KW-0378">Hydrolase</keyword>
<dbReference type="SUPFAM" id="SSF53756">
    <property type="entry name" value="UDP-Glycosyltransferase/glycogen phosphorylase"/>
    <property type="match status" value="1"/>
</dbReference>
<comment type="subcellular location">
    <subcellularLocation>
        <location evidence="2">Nucleus</location>
    </subcellularLocation>
</comment>
<feature type="domain" description="DDE Tnp4" evidence="9">
    <location>
        <begin position="45"/>
        <end position="204"/>
    </location>
</feature>
<dbReference type="Gene3D" id="3.40.50.2000">
    <property type="entry name" value="Glycogen Phosphorylase B"/>
    <property type="match status" value="1"/>
</dbReference>
<evidence type="ECO:0000256" key="6">
    <source>
        <dbReference type="ARBA" id="ARBA00022801"/>
    </source>
</evidence>
<dbReference type="GO" id="GO:0004518">
    <property type="term" value="F:nuclease activity"/>
    <property type="evidence" value="ECO:0007669"/>
    <property type="project" value="UniProtKB-KW"/>
</dbReference>
<accession>A0AAQ3UVD2</accession>
<dbReference type="Proteomes" id="UP001341281">
    <property type="component" value="Chromosome 10"/>
</dbReference>
<comment type="cofactor">
    <cofactor evidence="1">
        <name>a divalent metal cation</name>
        <dbReference type="ChEBI" id="CHEBI:60240"/>
    </cofactor>
</comment>
<protein>
    <recommendedName>
        <fullName evidence="9">DDE Tnp4 domain-containing protein</fullName>
    </recommendedName>
</protein>
<dbReference type="GO" id="GO:0046872">
    <property type="term" value="F:metal ion binding"/>
    <property type="evidence" value="ECO:0007669"/>
    <property type="project" value="UniProtKB-KW"/>
</dbReference>
<dbReference type="PANTHER" id="PTHR22930">
    <property type="match status" value="1"/>
</dbReference>
<evidence type="ECO:0000256" key="4">
    <source>
        <dbReference type="ARBA" id="ARBA00022722"/>
    </source>
</evidence>
<evidence type="ECO:0000256" key="5">
    <source>
        <dbReference type="ARBA" id="ARBA00022723"/>
    </source>
</evidence>
<evidence type="ECO:0000256" key="8">
    <source>
        <dbReference type="SAM" id="MobiDB-lite"/>
    </source>
</evidence>
<organism evidence="10 11">
    <name type="scientific">Paspalum notatum var. saurae</name>
    <dbReference type="NCBI Taxonomy" id="547442"/>
    <lineage>
        <taxon>Eukaryota</taxon>
        <taxon>Viridiplantae</taxon>
        <taxon>Streptophyta</taxon>
        <taxon>Embryophyta</taxon>
        <taxon>Tracheophyta</taxon>
        <taxon>Spermatophyta</taxon>
        <taxon>Magnoliopsida</taxon>
        <taxon>Liliopsida</taxon>
        <taxon>Poales</taxon>
        <taxon>Poaceae</taxon>
        <taxon>PACMAD clade</taxon>
        <taxon>Panicoideae</taxon>
        <taxon>Andropogonodae</taxon>
        <taxon>Paspaleae</taxon>
        <taxon>Paspalinae</taxon>
        <taxon>Paspalum</taxon>
    </lineage>
</organism>
<name>A0AAQ3UVD2_PASNO</name>
<evidence type="ECO:0000256" key="7">
    <source>
        <dbReference type="ARBA" id="ARBA00023242"/>
    </source>
</evidence>
<sequence length="451" mass="49596">MFFVTTIYSQIIEEQLAMSLFCLSTNASNRSIQEWFQHSDCIGAIDGTHVPITISTSLQDPYYNRKGGLSQNVMVVCDFNGQFVHVSAGWEGSAADARVLLDALAHGFSVSAGKNYLVDAGYANTPNFIAPYRNVRYHLQEQGRSNQRPNNAKEIFNLRHTQLRNHVERIIGVLKMCFPILKCTSHYLIDTQTDIVLSTCVVHNFIKRNNRADQWLNEESMEVNPSDIVNILDGDQNYGEDVFSLNERRRTENVKRNQIAQDTWDDYLVYIVYGASLQQFYLAMKLKLASSMSNEQNKRRSAMGPRVGQGSALGEPGWRRWGSPGRGVGVARAAALGSLWHGVPLVLWPLLVEQHLNAFELVSVMGVAVAMEVDRKRGNFVEAVMEGLRAREKAAEAKALRGCPPLQLCKPSGGGERAAARRGMGRGGRTGSGAEGDGTTATGEPGGGDGG</sequence>
<evidence type="ECO:0000313" key="11">
    <source>
        <dbReference type="Proteomes" id="UP001341281"/>
    </source>
</evidence>
<keyword evidence="7" id="KW-0539">Nucleus</keyword>
<evidence type="ECO:0000313" key="10">
    <source>
        <dbReference type="EMBL" id="WVZ96887.1"/>
    </source>
</evidence>
<keyword evidence="11" id="KW-1185">Reference proteome</keyword>
<dbReference type="AlphaFoldDB" id="A0AAQ3UVD2"/>